<evidence type="ECO:0000313" key="2">
    <source>
        <dbReference type="EMBL" id="EFJ50555.1"/>
    </source>
</evidence>
<feature type="compositionally biased region" description="Basic and acidic residues" evidence="1">
    <location>
        <begin position="761"/>
        <end position="773"/>
    </location>
</feature>
<dbReference type="EMBL" id="GL378330">
    <property type="protein sequence ID" value="EFJ50555.1"/>
    <property type="molecule type" value="Genomic_DNA"/>
</dbReference>
<accession>D8TP42</accession>
<feature type="region of interest" description="Disordered" evidence="1">
    <location>
        <begin position="438"/>
        <end position="471"/>
    </location>
</feature>
<feature type="region of interest" description="Disordered" evidence="1">
    <location>
        <begin position="513"/>
        <end position="663"/>
    </location>
</feature>
<dbReference type="InParanoid" id="D8TP42"/>
<evidence type="ECO:0000313" key="3">
    <source>
        <dbReference type="Proteomes" id="UP000001058"/>
    </source>
</evidence>
<dbReference type="GeneID" id="9624133"/>
<feature type="compositionally biased region" description="Low complexity" evidence="1">
    <location>
        <begin position="549"/>
        <end position="558"/>
    </location>
</feature>
<gene>
    <name evidence="2" type="ORF">VOLCADRAFT_88482</name>
</gene>
<reference evidence="2 3" key="1">
    <citation type="journal article" date="2010" name="Science">
        <title>Genomic analysis of organismal complexity in the multicellular green alga Volvox carteri.</title>
        <authorList>
            <person name="Prochnik S.E."/>
            <person name="Umen J."/>
            <person name="Nedelcu A.M."/>
            <person name="Hallmann A."/>
            <person name="Miller S.M."/>
            <person name="Nishii I."/>
            <person name="Ferris P."/>
            <person name="Kuo A."/>
            <person name="Mitros T."/>
            <person name="Fritz-Laylin L.K."/>
            <person name="Hellsten U."/>
            <person name="Chapman J."/>
            <person name="Simakov O."/>
            <person name="Rensing S.A."/>
            <person name="Terry A."/>
            <person name="Pangilinan J."/>
            <person name="Kapitonov V."/>
            <person name="Jurka J."/>
            <person name="Salamov A."/>
            <person name="Shapiro H."/>
            <person name="Schmutz J."/>
            <person name="Grimwood J."/>
            <person name="Lindquist E."/>
            <person name="Lucas S."/>
            <person name="Grigoriev I.V."/>
            <person name="Schmitt R."/>
            <person name="Kirk D."/>
            <person name="Rokhsar D.S."/>
        </authorList>
    </citation>
    <scope>NUCLEOTIDE SEQUENCE [LARGE SCALE GENOMIC DNA]</scope>
    <source>
        <strain evidence="3">f. Nagariensis / Eve</strain>
    </source>
</reference>
<feature type="region of interest" description="Disordered" evidence="1">
    <location>
        <begin position="333"/>
        <end position="358"/>
    </location>
</feature>
<feature type="region of interest" description="Disordered" evidence="1">
    <location>
        <begin position="294"/>
        <end position="315"/>
    </location>
</feature>
<feature type="compositionally biased region" description="Pro residues" evidence="1">
    <location>
        <begin position="341"/>
        <end position="352"/>
    </location>
</feature>
<dbReference type="AlphaFoldDB" id="D8TP42"/>
<feature type="region of interest" description="Disordered" evidence="1">
    <location>
        <begin position="1"/>
        <end position="36"/>
    </location>
</feature>
<organism evidence="3">
    <name type="scientific">Volvox carteri f. nagariensis</name>
    <dbReference type="NCBI Taxonomy" id="3068"/>
    <lineage>
        <taxon>Eukaryota</taxon>
        <taxon>Viridiplantae</taxon>
        <taxon>Chlorophyta</taxon>
        <taxon>core chlorophytes</taxon>
        <taxon>Chlorophyceae</taxon>
        <taxon>CS clade</taxon>
        <taxon>Chlamydomonadales</taxon>
        <taxon>Volvocaceae</taxon>
        <taxon>Volvox</taxon>
    </lineage>
</organism>
<dbReference type="Proteomes" id="UP000001058">
    <property type="component" value="Unassembled WGS sequence"/>
</dbReference>
<feature type="compositionally biased region" description="Gly residues" evidence="1">
    <location>
        <begin position="222"/>
        <end position="239"/>
    </location>
</feature>
<sequence length="806" mass="82922">MCQLPPQYGIKITGPPRPPLPTAMPGAVNSAPGAVNRSDLYDNNNISWSQGWYSEPEPAVQPMYDDHAAAASAAAAAAAGTSDDGGSGAAAAAAAGTSRKRQLSSTATHNEADIVSLGDAARMHKARAHQFLQRQQPGVASVLAGAAAAAAASAWRVEAVDGEPRHLGADSADVHDVEMAAVAVGPGGEAATAEAPPPPGEPHSNLSSNTGIAVQGNEPHPGTGGGGDGSGSGGSGGGHNANLYGVLRPPCHVPIEPYDASATVMAAAAPTGAAAADATVTAAAAAAAAAGPSATAAAPPHHTSAGRPRPSNTVSYRDLPEIITRPATVAAAATSPEVLLSPPPPPPPPPPLDSGVPASAPQLLLQGVLGRSLSDMSEYGNALRFSNPGVLVAWNQPPPPPPLLPRMPLPPLHLPQPPMTGAAPGFRLQLPLAPFAAGGGTDGGGNGGGRPDVLGSCGGGPEGPTHPGVLILPPAAARGRYVARTTTPEGPAGAVLRKSRSDATVHLGDRYDLEMDSSMPPQPPHPHQQQQPHLEGQSPSGMLPPPQPRQQQQQQHPLLQPPPPPQQQQPHPLVLQHLKQEPYLHHSPRAPSRQDQQHHHQQQQHHHQQQQHHHQQQQHHHQQQQHQHQHQPPEPSYERQQLPQQGVEGYPAPPPRPGVTAAPPMQRTTQIANDAHMPLTFTLLSPSGPAPFPFPYDPYNNPAAPSLPVGPLGDQHMASCRLHAAVTAAAAAAAAAAVNTGGGDATGTDGAAGTRRRRRRSTEADDEVPRGESGDNSPPHADHERPRGSLTGSSCMTGASERLLLV</sequence>
<feature type="compositionally biased region" description="Gly residues" evidence="1">
    <location>
        <begin position="438"/>
        <end position="462"/>
    </location>
</feature>
<keyword evidence="3" id="KW-1185">Reference proteome</keyword>
<proteinExistence type="predicted"/>
<protein>
    <submittedName>
        <fullName evidence="2">Uncharacterized protein</fullName>
    </submittedName>
</protein>
<feature type="region of interest" description="Disordered" evidence="1">
    <location>
        <begin position="187"/>
        <end position="241"/>
    </location>
</feature>
<name>D8TP42_VOLCA</name>
<feature type="compositionally biased region" description="Basic residues" evidence="1">
    <location>
        <begin position="599"/>
        <end position="629"/>
    </location>
</feature>
<dbReference type="RefSeq" id="XP_002948148.1">
    <property type="nucleotide sequence ID" value="XM_002948102.1"/>
</dbReference>
<feature type="region of interest" description="Disordered" evidence="1">
    <location>
        <begin position="738"/>
        <end position="806"/>
    </location>
</feature>
<feature type="compositionally biased region" description="Low complexity" evidence="1">
    <location>
        <begin position="568"/>
        <end position="577"/>
    </location>
</feature>
<evidence type="ECO:0000256" key="1">
    <source>
        <dbReference type="SAM" id="MobiDB-lite"/>
    </source>
</evidence>
<dbReference type="KEGG" id="vcn:VOLCADRAFT_88482"/>